<evidence type="ECO:0000256" key="9">
    <source>
        <dbReference type="ARBA" id="ARBA00032235"/>
    </source>
</evidence>
<evidence type="ECO:0000256" key="4">
    <source>
        <dbReference type="ARBA" id="ARBA00023029"/>
    </source>
</evidence>
<dbReference type="PANTHER" id="PTHR11390">
    <property type="entry name" value="PROKARYOTIC DNA TOPOISOMERASE"/>
    <property type="match status" value="1"/>
</dbReference>
<evidence type="ECO:0000256" key="6">
    <source>
        <dbReference type="ARBA" id="ARBA00023235"/>
    </source>
</evidence>
<keyword evidence="14" id="KW-1185">Reference proteome</keyword>
<dbReference type="InterPro" id="IPR006171">
    <property type="entry name" value="TOPRIM_dom"/>
</dbReference>
<dbReference type="Pfam" id="PF13342">
    <property type="entry name" value="Toprim_Crpt"/>
    <property type="match status" value="1"/>
</dbReference>
<dbReference type="CDD" id="cd00186">
    <property type="entry name" value="TOP1Ac"/>
    <property type="match status" value="1"/>
</dbReference>
<dbReference type="SUPFAM" id="SSF56712">
    <property type="entry name" value="Prokaryotic type I DNA topoisomerase"/>
    <property type="match status" value="1"/>
</dbReference>
<keyword evidence="4" id="KW-0799">Topoisomerase</keyword>
<evidence type="ECO:0000256" key="7">
    <source>
        <dbReference type="ARBA" id="ARBA00030003"/>
    </source>
</evidence>
<dbReference type="InterPro" id="IPR000380">
    <property type="entry name" value="Topo_IA"/>
</dbReference>
<dbReference type="PROSITE" id="PS52039">
    <property type="entry name" value="TOPO_IA_2"/>
    <property type="match status" value="1"/>
</dbReference>
<comment type="caution">
    <text evidence="13">The sequence shown here is derived from an EMBL/GenBank/DDBJ whole genome shotgun (WGS) entry which is preliminary data.</text>
</comment>
<dbReference type="PRINTS" id="PR00417">
    <property type="entry name" value="PRTPISMRASEI"/>
</dbReference>
<dbReference type="SMART" id="SM00493">
    <property type="entry name" value="TOPRIM"/>
    <property type="match status" value="1"/>
</dbReference>
<evidence type="ECO:0000259" key="11">
    <source>
        <dbReference type="PROSITE" id="PS50880"/>
    </source>
</evidence>
<evidence type="ECO:0000313" key="14">
    <source>
        <dbReference type="Proteomes" id="UP001342826"/>
    </source>
</evidence>
<proteinExistence type="inferred from homology"/>
<accession>A0ABU6NWC5</accession>
<evidence type="ECO:0000256" key="5">
    <source>
        <dbReference type="ARBA" id="ARBA00023125"/>
    </source>
</evidence>
<dbReference type="GeneID" id="301140292"/>
<reference evidence="13 14" key="1">
    <citation type="submission" date="2023-03" db="EMBL/GenBank/DDBJ databases">
        <title>Bacillus Genome Sequencing.</title>
        <authorList>
            <person name="Dunlap C."/>
        </authorList>
    </citation>
    <scope>NUCLEOTIDE SEQUENCE [LARGE SCALE GENOMIC DNA]</scope>
    <source>
        <strain evidence="13 14">NRS-1717</strain>
    </source>
</reference>
<evidence type="ECO:0000259" key="12">
    <source>
        <dbReference type="PROSITE" id="PS52039"/>
    </source>
</evidence>
<dbReference type="InterPro" id="IPR013825">
    <property type="entry name" value="Topo_IA_cen_sub2"/>
</dbReference>
<comment type="similarity">
    <text evidence="2">Belongs to the type IA topoisomerase family.</text>
</comment>
<sequence length="717" mass="82435">MKLIITEKPSVAKNIADALKIKNRQDGYFEGNGYYITWAFGHLLQLYDAKDYDGKMTKWKMENFPFIPESFRYKVKSDPRNRDKEDLGAKKQLKIIYGLIKRPDVEAIISACDYDREGQIIGDTIIYQLKTNKQVYRLLLNEWTADEVLRGLQNMKPNTEMRPLQDAGIGRQWADWVIGINLTSVATLKYQKGSGQALNIGRVLLPTLKIIYDRDKEIENFVPEDYFKLAAVFKTKDEKEYEGIYSEDGEDKFKKKEMLEEIEKALANKTATVIDKQVAKKKEYPPYLFNLSNLQGYVTSKYRGWTSDKVLKVAQSLYEKKYITYPRTASVVLEESLVGKVSKVLETLKKGLPYENEIKFMKTKRLFDNAKVESHSAITPTYLIPKSLTKDEEIVYTAIKNRFIMQFMPIAEHEETKITTKVNDPVIKGIFLSKGKVQLVEGWKKVEKIESKDVLLPFVNVNDTVSVIDHKLTSHVTKPPKQHTEKTLLRVMETCGKSRGEEESEEMLTEVLAGYSIGTPATRAETIKKLKDVGYIQMENKNLVCTELGRKLVETFPVKELFDLQFTGRLEKALSDIEKQTFSREKFLHFIFNFTTKAVHTIKEEEDIVIHEVSREKKTNEVLGKCPVCGHGVIEGQKGFGCSNWKSGCKFVIWKNDKFLATMKKKPTKTMVKSLLKNGVAPVKGLTSKKGNKFDAKLKYEKNADNDYFSWKMEFDK</sequence>
<dbReference type="GO" id="GO:0016853">
    <property type="term" value="F:isomerase activity"/>
    <property type="evidence" value="ECO:0007669"/>
    <property type="project" value="UniProtKB-KW"/>
</dbReference>
<dbReference type="EC" id="5.6.2.1" evidence="3"/>
<dbReference type="EMBL" id="JARTFS010000006">
    <property type="protein sequence ID" value="MED4401399.1"/>
    <property type="molecule type" value="Genomic_DNA"/>
</dbReference>
<feature type="domain" description="Toprim" evidence="11">
    <location>
        <begin position="1"/>
        <end position="141"/>
    </location>
</feature>
<dbReference type="Gene3D" id="2.70.20.10">
    <property type="entry name" value="Topoisomerase I, domain 3"/>
    <property type="match status" value="1"/>
</dbReference>
<protein>
    <recommendedName>
        <fullName evidence="3">DNA topoisomerase</fullName>
        <ecNumber evidence="3">5.6.2.1</ecNumber>
    </recommendedName>
    <alternativeName>
        <fullName evidence="10">Omega-protein</fullName>
    </alternativeName>
    <alternativeName>
        <fullName evidence="9">Relaxing enzyme</fullName>
    </alternativeName>
    <alternativeName>
        <fullName evidence="7">Swivelase</fullName>
    </alternativeName>
    <alternativeName>
        <fullName evidence="8">Untwisting enzyme</fullName>
    </alternativeName>
</protein>
<dbReference type="Gene3D" id="1.10.290.10">
    <property type="entry name" value="Topoisomerase I, domain 4"/>
    <property type="match status" value="1"/>
</dbReference>
<feature type="domain" description="Topo IA-type catalytic" evidence="12">
    <location>
        <begin position="161"/>
        <end position="599"/>
    </location>
</feature>
<dbReference type="InterPro" id="IPR023405">
    <property type="entry name" value="Topo_IA_core_domain"/>
</dbReference>
<evidence type="ECO:0000256" key="10">
    <source>
        <dbReference type="ARBA" id="ARBA00032877"/>
    </source>
</evidence>
<organism evidence="13 14">
    <name type="scientific">Metabacillus fastidiosus</name>
    <dbReference type="NCBI Taxonomy" id="1458"/>
    <lineage>
        <taxon>Bacteria</taxon>
        <taxon>Bacillati</taxon>
        <taxon>Bacillota</taxon>
        <taxon>Bacilli</taxon>
        <taxon>Bacillales</taxon>
        <taxon>Bacillaceae</taxon>
        <taxon>Metabacillus</taxon>
    </lineage>
</organism>
<dbReference type="RefSeq" id="WP_066226893.1">
    <property type="nucleotide sequence ID" value="NZ_JARTFQ010000006.1"/>
</dbReference>
<evidence type="ECO:0000256" key="1">
    <source>
        <dbReference type="ARBA" id="ARBA00000213"/>
    </source>
</evidence>
<dbReference type="InterPro" id="IPR013497">
    <property type="entry name" value="Topo_IA_cen"/>
</dbReference>
<name>A0ABU6NWC5_9BACI</name>
<evidence type="ECO:0000256" key="3">
    <source>
        <dbReference type="ARBA" id="ARBA00012891"/>
    </source>
</evidence>
<dbReference type="SMART" id="SM00436">
    <property type="entry name" value="TOP1Bc"/>
    <property type="match status" value="1"/>
</dbReference>
<evidence type="ECO:0000256" key="2">
    <source>
        <dbReference type="ARBA" id="ARBA00009446"/>
    </source>
</evidence>
<dbReference type="InterPro" id="IPR003601">
    <property type="entry name" value="Topo_IA_2"/>
</dbReference>
<dbReference type="Pfam" id="PF01751">
    <property type="entry name" value="Toprim"/>
    <property type="match status" value="1"/>
</dbReference>
<dbReference type="CDD" id="cd03362">
    <property type="entry name" value="TOPRIM_TopoIA_TopoIII"/>
    <property type="match status" value="1"/>
</dbReference>
<evidence type="ECO:0000313" key="13">
    <source>
        <dbReference type="EMBL" id="MED4401399.1"/>
    </source>
</evidence>
<dbReference type="Gene3D" id="3.40.50.140">
    <property type="match status" value="1"/>
</dbReference>
<dbReference type="SMART" id="SM00437">
    <property type="entry name" value="TOP1Ac"/>
    <property type="match status" value="1"/>
</dbReference>
<evidence type="ECO:0000256" key="8">
    <source>
        <dbReference type="ARBA" id="ARBA00031985"/>
    </source>
</evidence>
<dbReference type="InterPro" id="IPR013824">
    <property type="entry name" value="Topo_IA_cen_sub1"/>
</dbReference>
<dbReference type="InterPro" id="IPR025589">
    <property type="entry name" value="Toprim_C_rpt"/>
</dbReference>
<dbReference type="PROSITE" id="PS50880">
    <property type="entry name" value="TOPRIM"/>
    <property type="match status" value="1"/>
</dbReference>
<gene>
    <name evidence="13" type="ORF">P9271_08755</name>
</gene>
<dbReference type="InterPro" id="IPR013826">
    <property type="entry name" value="Topo_IA_cen_sub3"/>
</dbReference>
<keyword evidence="6 13" id="KW-0413">Isomerase</keyword>
<dbReference type="PANTHER" id="PTHR11390:SF21">
    <property type="entry name" value="DNA TOPOISOMERASE 3-ALPHA"/>
    <property type="match status" value="1"/>
</dbReference>
<dbReference type="Pfam" id="PF01131">
    <property type="entry name" value="Topoisom_bac"/>
    <property type="match status" value="1"/>
</dbReference>
<comment type="catalytic activity">
    <reaction evidence="1">
        <text>ATP-independent breakage of single-stranded DNA, followed by passage and rejoining.</text>
        <dbReference type="EC" id="5.6.2.1"/>
    </reaction>
</comment>
<dbReference type="Gene3D" id="1.10.460.10">
    <property type="entry name" value="Topoisomerase I, domain 2"/>
    <property type="match status" value="1"/>
</dbReference>
<dbReference type="Proteomes" id="UP001342826">
    <property type="component" value="Unassembled WGS sequence"/>
</dbReference>
<keyword evidence="5" id="KW-0238">DNA-binding</keyword>
<dbReference type="InterPro" id="IPR003602">
    <property type="entry name" value="Topo_IA_DNA-bd_dom"/>
</dbReference>
<dbReference type="InterPro" id="IPR034144">
    <property type="entry name" value="TOPRIM_TopoIII"/>
</dbReference>